<proteinExistence type="predicted"/>
<protein>
    <submittedName>
        <fullName evidence="1">Uncharacterized protein</fullName>
    </submittedName>
</protein>
<evidence type="ECO:0000313" key="1">
    <source>
        <dbReference type="EMBL" id="JAD44018.1"/>
    </source>
</evidence>
<organism evidence="1">
    <name type="scientific">Arundo donax</name>
    <name type="common">Giant reed</name>
    <name type="synonym">Donax arundinaceus</name>
    <dbReference type="NCBI Taxonomy" id="35708"/>
    <lineage>
        <taxon>Eukaryota</taxon>
        <taxon>Viridiplantae</taxon>
        <taxon>Streptophyta</taxon>
        <taxon>Embryophyta</taxon>
        <taxon>Tracheophyta</taxon>
        <taxon>Spermatophyta</taxon>
        <taxon>Magnoliopsida</taxon>
        <taxon>Liliopsida</taxon>
        <taxon>Poales</taxon>
        <taxon>Poaceae</taxon>
        <taxon>PACMAD clade</taxon>
        <taxon>Arundinoideae</taxon>
        <taxon>Arundineae</taxon>
        <taxon>Arundo</taxon>
    </lineage>
</organism>
<reference evidence="1" key="2">
    <citation type="journal article" date="2015" name="Data Brief">
        <title>Shoot transcriptome of the giant reed, Arundo donax.</title>
        <authorList>
            <person name="Barrero R.A."/>
            <person name="Guerrero F.D."/>
            <person name="Moolhuijzen P."/>
            <person name="Goolsby J.A."/>
            <person name="Tidwell J."/>
            <person name="Bellgard S.E."/>
            <person name="Bellgard M.I."/>
        </authorList>
    </citation>
    <scope>NUCLEOTIDE SEQUENCE</scope>
    <source>
        <tissue evidence="1">Shoot tissue taken approximately 20 cm above the soil surface</tissue>
    </source>
</reference>
<name>A0A0A9A226_ARUDO</name>
<dbReference type="EMBL" id="GBRH01253877">
    <property type="protein sequence ID" value="JAD44018.1"/>
    <property type="molecule type" value="Transcribed_RNA"/>
</dbReference>
<sequence>MAPSQRAMPFPSRVPLLLLATSTSLRCPSPSSSLRARVPP</sequence>
<dbReference type="AlphaFoldDB" id="A0A0A9A226"/>
<accession>A0A0A9A226</accession>
<reference evidence="1" key="1">
    <citation type="submission" date="2014-09" db="EMBL/GenBank/DDBJ databases">
        <authorList>
            <person name="Magalhaes I.L.F."/>
            <person name="Oliveira U."/>
            <person name="Santos F.R."/>
            <person name="Vidigal T.H.D.A."/>
            <person name="Brescovit A.D."/>
            <person name="Santos A.J."/>
        </authorList>
    </citation>
    <scope>NUCLEOTIDE SEQUENCE</scope>
    <source>
        <tissue evidence="1">Shoot tissue taken approximately 20 cm above the soil surface</tissue>
    </source>
</reference>